<dbReference type="GeneID" id="9065158"/>
<dbReference type="AlphaFoldDB" id="C5L2H8"/>
<evidence type="ECO:0000313" key="2">
    <source>
        <dbReference type="Proteomes" id="UP000007800"/>
    </source>
</evidence>
<reference evidence="1 2" key="1">
    <citation type="submission" date="2008-07" db="EMBL/GenBank/DDBJ databases">
        <authorList>
            <person name="El-Sayed N."/>
            <person name="Caler E."/>
            <person name="Inman J."/>
            <person name="Amedeo P."/>
            <person name="Hass B."/>
            <person name="Wortman J."/>
        </authorList>
    </citation>
    <scope>NUCLEOTIDE SEQUENCE [LARGE SCALE GENOMIC DNA]</scope>
    <source>
        <strain evidence="2">ATCC 50983 / TXsc</strain>
    </source>
</reference>
<dbReference type="InParanoid" id="C5L2H8"/>
<proteinExistence type="predicted"/>
<gene>
    <name evidence="1" type="ORF">Pmar_PMAR021722</name>
</gene>
<dbReference type="EMBL" id="GG678592">
    <property type="protein sequence ID" value="EER09072.1"/>
    <property type="molecule type" value="Genomic_DNA"/>
</dbReference>
<feature type="non-terminal residue" evidence="1">
    <location>
        <position position="1"/>
    </location>
</feature>
<name>C5L2H8_PERM5</name>
<dbReference type="RefSeq" id="XP_002777256.1">
    <property type="nucleotide sequence ID" value="XM_002777210.1"/>
</dbReference>
<dbReference type="Proteomes" id="UP000007800">
    <property type="component" value="Unassembled WGS sequence"/>
</dbReference>
<organism evidence="2">
    <name type="scientific">Perkinsus marinus (strain ATCC 50983 / TXsc)</name>
    <dbReference type="NCBI Taxonomy" id="423536"/>
    <lineage>
        <taxon>Eukaryota</taxon>
        <taxon>Sar</taxon>
        <taxon>Alveolata</taxon>
        <taxon>Perkinsozoa</taxon>
        <taxon>Perkinsea</taxon>
        <taxon>Perkinsida</taxon>
        <taxon>Perkinsidae</taxon>
        <taxon>Perkinsus</taxon>
    </lineage>
</organism>
<accession>C5L2H8</accession>
<evidence type="ECO:0000313" key="1">
    <source>
        <dbReference type="EMBL" id="EER09072.1"/>
    </source>
</evidence>
<protein>
    <submittedName>
        <fullName evidence="1">Uncharacterized protein</fullName>
    </submittedName>
</protein>
<sequence length="86" mass="9781">RSPKISSGNPSLSRCVKGLITWTSAVLPVLSRQKSRYKLRSWQKCGMTIMQACIKLFNNNVHQNPINWSSVWAFGIMRVSMRIGEV</sequence>
<keyword evidence="2" id="KW-1185">Reference proteome</keyword>
<feature type="non-terminal residue" evidence="1">
    <location>
        <position position="86"/>
    </location>
</feature>